<dbReference type="GO" id="GO:0042392">
    <property type="term" value="F:sphingosine-1-phosphate phosphatase activity"/>
    <property type="evidence" value="ECO:0007669"/>
    <property type="project" value="TreeGrafter"/>
</dbReference>
<organism evidence="3 4">
    <name type="scientific">Rhizopogon vinicolor AM-OR11-026</name>
    <dbReference type="NCBI Taxonomy" id="1314800"/>
    <lineage>
        <taxon>Eukaryota</taxon>
        <taxon>Fungi</taxon>
        <taxon>Dikarya</taxon>
        <taxon>Basidiomycota</taxon>
        <taxon>Agaricomycotina</taxon>
        <taxon>Agaricomycetes</taxon>
        <taxon>Agaricomycetidae</taxon>
        <taxon>Boletales</taxon>
        <taxon>Suillineae</taxon>
        <taxon>Rhizopogonaceae</taxon>
        <taxon>Rhizopogon</taxon>
    </lineage>
</organism>
<keyword evidence="1" id="KW-1133">Transmembrane helix</keyword>
<dbReference type="STRING" id="1314800.A0A1B7NII5"/>
<protein>
    <submittedName>
        <fullName evidence="3">PAP2-domain-containing protein</fullName>
    </submittedName>
</protein>
<feature type="transmembrane region" description="Helical" evidence="1">
    <location>
        <begin position="36"/>
        <end position="57"/>
    </location>
</feature>
<keyword evidence="4" id="KW-1185">Reference proteome</keyword>
<keyword evidence="1" id="KW-0472">Membrane</keyword>
<feature type="domain" description="Phosphatidic acid phosphatase type 2/haloperoxidase" evidence="2">
    <location>
        <begin position="36"/>
        <end position="150"/>
    </location>
</feature>
<dbReference type="PANTHER" id="PTHR14969:SF13">
    <property type="entry name" value="AT30094P"/>
    <property type="match status" value="1"/>
</dbReference>
<name>A0A1B7NII5_9AGAM</name>
<dbReference type="SUPFAM" id="SSF48317">
    <property type="entry name" value="Acid phosphatase/Vanadium-dependent haloperoxidase"/>
    <property type="match status" value="1"/>
</dbReference>
<dbReference type="InParanoid" id="A0A1B7NII5"/>
<evidence type="ECO:0000313" key="3">
    <source>
        <dbReference type="EMBL" id="OAX44660.1"/>
    </source>
</evidence>
<accession>A0A1B7NII5</accession>
<evidence type="ECO:0000313" key="4">
    <source>
        <dbReference type="Proteomes" id="UP000092154"/>
    </source>
</evidence>
<dbReference type="AlphaFoldDB" id="A0A1B7NII5"/>
<dbReference type="Proteomes" id="UP000092154">
    <property type="component" value="Unassembled WGS sequence"/>
</dbReference>
<feature type="transmembrane region" description="Helical" evidence="1">
    <location>
        <begin position="104"/>
        <end position="123"/>
    </location>
</feature>
<dbReference type="Gene3D" id="1.20.144.10">
    <property type="entry name" value="Phosphatidic acid phosphatase type 2/haloperoxidase"/>
    <property type="match status" value="1"/>
</dbReference>
<dbReference type="SMART" id="SM00014">
    <property type="entry name" value="acidPPc"/>
    <property type="match status" value="1"/>
</dbReference>
<dbReference type="EMBL" id="KV448123">
    <property type="protein sequence ID" value="OAX44660.1"/>
    <property type="molecule type" value="Genomic_DNA"/>
</dbReference>
<dbReference type="InterPro" id="IPR036938">
    <property type="entry name" value="PAP2/HPO_sf"/>
</dbReference>
<dbReference type="InterPro" id="IPR000326">
    <property type="entry name" value="PAP2/HPO"/>
</dbReference>
<feature type="transmembrane region" description="Helical" evidence="1">
    <location>
        <begin position="78"/>
        <end position="98"/>
    </location>
</feature>
<dbReference type="Pfam" id="PF01569">
    <property type="entry name" value="PAP2"/>
    <property type="match status" value="1"/>
</dbReference>
<gene>
    <name evidence="3" type="ORF">K503DRAFT_846363</name>
</gene>
<sequence length="177" mass="19469">MDTGRLPIWLKFLDETSKVVTTLTAVVILYTRSAGVAYFVTGAVLCSGLAKVVKRAIRQERPPQQSGRKVTYGMPSSHACTCTFFATYITFACLQLPVHPALPRSAILAPVVVLPWTFMIVMSRVQLGHHTWPQVAAGSALGACCASFWFKLWMDDASGVRTTTWAVEAMIESWVDQ</sequence>
<dbReference type="OrthoDB" id="302705at2759"/>
<evidence type="ECO:0000259" key="2">
    <source>
        <dbReference type="SMART" id="SM00014"/>
    </source>
</evidence>
<proteinExistence type="predicted"/>
<evidence type="ECO:0000256" key="1">
    <source>
        <dbReference type="SAM" id="Phobius"/>
    </source>
</evidence>
<keyword evidence="1" id="KW-0812">Transmembrane</keyword>
<dbReference type="PANTHER" id="PTHR14969">
    <property type="entry name" value="SPHINGOSINE-1-PHOSPHATE PHOSPHOHYDROLASE"/>
    <property type="match status" value="1"/>
</dbReference>
<reference evidence="3 4" key="1">
    <citation type="submission" date="2016-06" db="EMBL/GenBank/DDBJ databases">
        <title>Comparative genomics of the ectomycorrhizal sister species Rhizopogon vinicolor and Rhizopogon vesiculosus (Basidiomycota: Boletales) reveals a divergence of the mating type B locus.</title>
        <authorList>
            <consortium name="DOE Joint Genome Institute"/>
            <person name="Mujic A.B."/>
            <person name="Kuo A."/>
            <person name="Tritt A."/>
            <person name="Lipzen A."/>
            <person name="Chen C."/>
            <person name="Johnson J."/>
            <person name="Sharma A."/>
            <person name="Barry K."/>
            <person name="Grigoriev I.V."/>
            <person name="Spatafora J.W."/>
        </authorList>
    </citation>
    <scope>NUCLEOTIDE SEQUENCE [LARGE SCALE GENOMIC DNA]</scope>
    <source>
        <strain evidence="3 4">AM-OR11-026</strain>
    </source>
</reference>